<evidence type="ECO:0000256" key="1">
    <source>
        <dbReference type="ARBA" id="ARBA00004141"/>
    </source>
</evidence>
<feature type="transmembrane region" description="Helical" evidence="8">
    <location>
        <begin position="208"/>
        <end position="228"/>
    </location>
</feature>
<dbReference type="InterPro" id="IPR045122">
    <property type="entry name" value="Csc1-like"/>
</dbReference>
<dbReference type="STRING" id="691883.A0A058ZBP0"/>
<proteinExistence type="inferred from homology"/>
<feature type="domain" description="CSC1/OSCA1-like N-terminal transmembrane" evidence="11">
    <location>
        <begin position="73"/>
        <end position="229"/>
    </location>
</feature>
<dbReference type="PANTHER" id="PTHR13018">
    <property type="entry name" value="PROBABLE MEMBRANE PROTEIN DUF221-RELATED"/>
    <property type="match status" value="1"/>
</dbReference>
<feature type="compositionally biased region" description="Low complexity" evidence="7">
    <location>
        <begin position="1162"/>
        <end position="1183"/>
    </location>
</feature>
<feature type="signal peptide" evidence="9">
    <location>
        <begin position="1"/>
        <end position="35"/>
    </location>
</feature>
<dbReference type="RefSeq" id="XP_009494461.1">
    <property type="nucleotide sequence ID" value="XM_009496186.1"/>
</dbReference>
<dbReference type="OrthoDB" id="15199at2759"/>
<comment type="similarity">
    <text evidence="2">Belongs to the CSC1 (TC 1.A.17) family.</text>
</comment>
<feature type="transmembrane region" description="Helical" evidence="8">
    <location>
        <begin position="1033"/>
        <end position="1050"/>
    </location>
</feature>
<feature type="region of interest" description="Disordered" evidence="7">
    <location>
        <begin position="698"/>
        <end position="725"/>
    </location>
</feature>
<dbReference type="EMBL" id="KB932203">
    <property type="protein sequence ID" value="KCV71338.1"/>
    <property type="molecule type" value="Genomic_DNA"/>
</dbReference>
<keyword evidence="3" id="KW-0813">Transport</keyword>
<feature type="region of interest" description="Disordered" evidence="7">
    <location>
        <begin position="582"/>
        <end position="603"/>
    </location>
</feature>
<evidence type="ECO:0000256" key="8">
    <source>
        <dbReference type="SAM" id="Phobius"/>
    </source>
</evidence>
<keyword evidence="5 8" id="KW-1133">Transmembrane helix</keyword>
<feature type="compositionally biased region" description="Low complexity" evidence="7">
    <location>
        <begin position="43"/>
        <end position="62"/>
    </location>
</feature>
<feature type="domain" description="CSC1/OSCA1-like 7TM region" evidence="10">
    <location>
        <begin position="753"/>
        <end position="1022"/>
    </location>
</feature>
<feature type="chain" id="PRO_5001566297" description="CSC1/OSCA1-like 7TM region domain-containing protein" evidence="9">
    <location>
        <begin position="36"/>
        <end position="1267"/>
    </location>
</feature>
<feature type="transmembrane region" description="Helical" evidence="8">
    <location>
        <begin position="852"/>
        <end position="872"/>
    </location>
</feature>
<evidence type="ECO:0000259" key="11">
    <source>
        <dbReference type="Pfam" id="PF13967"/>
    </source>
</evidence>
<evidence type="ECO:0000256" key="3">
    <source>
        <dbReference type="ARBA" id="ARBA00022448"/>
    </source>
</evidence>
<keyword evidence="13" id="KW-1185">Reference proteome</keyword>
<feature type="compositionally biased region" description="Low complexity" evidence="7">
    <location>
        <begin position="1101"/>
        <end position="1119"/>
    </location>
</feature>
<comment type="subcellular location">
    <subcellularLocation>
        <location evidence="1">Membrane</location>
        <topology evidence="1">Multi-pass membrane protein</topology>
    </subcellularLocation>
</comment>
<evidence type="ECO:0000256" key="4">
    <source>
        <dbReference type="ARBA" id="ARBA00022692"/>
    </source>
</evidence>
<name>A0A058ZBP0_FONAL</name>
<evidence type="ECO:0008006" key="14">
    <source>
        <dbReference type="Google" id="ProtNLM"/>
    </source>
</evidence>
<evidence type="ECO:0000256" key="5">
    <source>
        <dbReference type="ARBA" id="ARBA00022989"/>
    </source>
</evidence>
<feature type="region of interest" description="Disordered" evidence="7">
    <location>
        <begin position="43"/>
        <end position="65"/>
    </location>
</feature>
<dbReference type="eggNOG" id="KOG1134">
    <property type="taxonomic scope" value="Eukaryota"/>
</dbReference>
<feature type="region of interest" description="Disordered" evidence="7">
    <location>
        <begin position="1087"/>
        <end position="1125"/>
    </location>
</feature>
<reference evidence="12" key="1">
    <citation type="submission" date="2013-04" db="EMBL/GenBank/DDBJ databases">
        <title>The Genome Sequence of Fonticula alba ATCC 38817.</title>
        <authorList>
            <consortium name="The Broad Institute Genomics Platform"/>
            <person name="Russ C."/>
            <person name="Cuomo C."/>
            <person name="Burger G."/>
            <person name="Gray M.W."/>
            <person name="Holland P.W.H."/>
            <person name="King N."/>
            <person name="Lang F.B.F."/>
            <person name="Roger A.J."/>
            <person name="Ruiz-Trillo I."/>
            <person name="Brown M."/>
            <person name="Walker B."/>
            <person name="Young S."/>
            <person name="Zeng Q."/>
            <person name="Gargeya S."/>
            <person name="Fitzgerald M."/>
            <person name="Haas B."/>
            <person name="Abouelleil A."/>
            <person name="Allen A.W."/>
            <person name="Alvarado L."/>
            <person name="Arachchi H.M."/>
            <person name="Berlin A.M."/>
            <person name="Chapman S.B."/>
            <person name="Gainer-Dewar J."/>
            <person name="Goldberg J."/>
            <person name="Griggs A."/>
            <person name="Gujja S."/>
            <person name="Hansen M."/>
            <person name="Howarth C."/>
            <person name="Imamovic A."/>
            <person name="Ireland A."/>
            <person name="Larimer J."/>
            <person name="McCowan C."/>
            <person name="Murphy C."/>
            <person name="Pearson M."/>
            <person name="Poon T.W."/>
            <person name="Priest M."/>
            <person name="Roberts A."/>
            <person name="Saif S."/>
            <person name="Shea T."/>
            <person name="Sisk P."/>
            <person name="Sykes S."/>
            <person name="Wortman J."/>
            <person name="Nusbaum C."/>
            <person name="Birren B."/>
        </authorList>
    </citation>
    <scope>NUCLEOTIDE SEQUENCE [LARGE SCALE GENOMIC DNA]</scope>
    <source>
        <strain evidence="12">ATCC 38817</strain>
    </source>
</reference>
<dbReference type="Pfam" id="PF13967">
    <property type="entry name" value="RSN1_TM"/>
    <property type="match status" value="1"/>
</dbReference>
<feature type="transmembrane region" description="Helical" evidence="8">
    <location>
        <begin position="912"/>
        <end position="930"/>
    </location>
</feature>
<protein>
    <recommendedName>
        <fullName evidence="14">CSC1/OSCA1-like 7TM region domain-containing protein</fullName>
    </recommendedName>
</protein>
<dbReference type="AlphaFoldDB" id="A0A058ZBP0"/>
<dbReference type="InterPro" id="IPR032880">
    <property type="entry name" value="CSC1/OSCA1-like_N"/>
</dbReference>
<dbReference type="Pfam" id="PF02714">
    <property type="entry name" value="RSN1_7TM"/>
    <property type="match status" value="1"/>
</dbReference>
<organism evidence="12">
    <name type="scientific">Fonticula alba</name>
    <name type="common">Slime mold</name>
    <dbReference type="NCBI Taxonomy" id="691883"/>
    <lineage>
        <taxon>Eukaryota</taxon>
        <taxon>Rotosphaerida</taxon>
        <taxon>Fonticulaceae</taxon>
        <taxon>Fonticula</taxon>
    </lineage>
</organism>
<feature type="region of interest" description="Disordered" evidence="7">
    <location>
        <begin position="1162"/>
        <end position="1187"/>
    </location>
</feature>
<keyword evidence="6 8" id="KW-0472">Membrane</keyword>
<keyword evidence="9" id="KW-0732">Signal</keyword>
<keyword evidence="4 8" id="KW-0812">Transmembrane</keyword>
<feature type="transmembrane region" description="Helical" evidence="8">
    <location>
        <begin position="755"/>
        <end position="775"/>
    </location>
</feature>
<feature type="transmembrane region" description="Helical" evidence="8">
    <location>
        <begin position="73"/>
        <end position="93"/>
    </location>
</feature>
<evidence type="ECO:0000256" key="9">
    <source>
        <dbReference type="SAM" id="SignalP"/>
    </source>
</evidence>
<evidence type="ECO:0000256" key="2">
    <source>
        <dbReference type="ARBA" id="ARBA00007779"/>
    </source>
</evidence>
<evidence type="ECO:0000313" key="13">
    <source>
        <dbReference type="Proteomes" id="UP000030693"/>
    </source>
</evidence>
<sequence length="1267" mass="136125">MACPVGVPSQPRPSPSLLMLLASLIAMLAIGPALAMEASSSAASQPASGSTPSASSASSSDGSTEEDPSQALAFAFLTNAAIALVIATAWLLLRPYWSAVFTPNVAEEQNRGIPDPISAPVGFFGWVRPVLTTPLAWYRRRRGLDTYLYMDWVHDCALLFGGLLLYSLIVTMPINSAGTNKSLPENDPFHVSGLDIVSMANIPYGSSLLWAHIVSLLLLTVALVFWAYRRYLHYHVLRKAYLARGDGHPPGTPEYIDATPTRSLFAQRVAVPAAARDMSITAQRALLRDAFADLLMRRLTPESPGDLEAGHGDGPLLKVSPDDVRAVALPRHDPRLEALRRDEQFLVNRLRRVVDRNARRLAHHLGQSHSIDRAEVTPLGEPHGSAMTPAELTAAHLARVQAGLSSGAPRVQHRTGFLGIFGQKVDSESNLRVRLLSVQLAIAKRQARPQCRPLGCAMFVLSSRALADAILDRQNALRVMATSLLTATAGGNTLPSGALTLHFTPAMMERARQRDLRARARAAAAQHALDEALSALRAAGHLDADLRAWLAIDAEDSILDEPDAIEPGADGDVQHAGPPAVTAAGPTPGGLTKGAGSFADPQDTGADIREGIRGYLSPRGVPGGGGFDASLLEMDIAANPDDLAEMAGSLCDPLDASDSDADGLPAGSEAKSPAPRLGSAGTAGSAIELASIRLEPLDQAPGSGTVEQEAPSPPMGPTDARTARTRVTLTGGPDRTDLDWRSLAYGNLALMVRRILSLGVFVFLILFWAIPVAFVQSLGHLRSLSQSSPALAWIGDLLDLLGPNIESLLNNYLPSLLLVILMSLVVPLMSFLIEREAHPTRTRSDRHMFDRFLTFLVINVFLVSTLAGSLLARLEEIFDGDVSLILLLAQSLPSQGMFFIEYCLVKFSFLSLELLQPGYMFLVLFNQIFLGGFNDPKREFLFAARYAWDSLIIVISLVFSLMYPMILCFAFAYFAFSALVHRYNFIYVHRNPAQLGGRLWPRTHRSGAVALALWQLTMLGVFALNGSAGRGPAILTAVIMTLSGLTMWLIPPLTRRLVGLVEARRQETGRRSLSQWALDLPTTMLTHTSLGANAGPRDHTPASPDSASDDAPSVDSVAPHTGLEEGYSERLRRLLERTFRRMFLPPTREQLASPSRPLLDPPSLFAWTHSGPVPGSSSGESSPTADTSLDVVAGLDLAGLRLTMPVEGPAYPAPDRLYYREPIMRPLLATPDARLAAATAAATASATDGAGATDGASGYHDAGQYYD</sequence>
<dbReference type="GO" id="GO:0005227">
    <property type="term" value="F:calcium-activated cation channel activity"/>
    <property type="evidence" value="ECO:0007669"/>
    <property type="project" value="InterPro"/>
</dbReference>
<accession>A0A058ZBP0</accession>
<gene>
    <name evidence="12" type="ORF">H696_02283</name>
</gene>
<dbReference type="InterPro" id="IPR003864">
    <property type="entry name" value="CSC1/OSCA1-like_7TM"/>
</dbReference>
<evidence type="ECO:0000256" key="7">
    <source>
        <dbReference type="SAM" id="MobiDB-lite"/>
    </source>
</evidence>
<dbReference type="GeneID" id="20527008"/>
<feature type="transmembrane region" description="Helical" evidence="8">
    <location>
        <begin position="812"/>
        <end position="832"/>
    </location>
</feature>
<dbReference type="Proteomes" id="UP000030693">
    <property type="component" value="Unassembled WGS sequence"/>
</dbReference>
<feature type="transmembrane region" description="Helical" evidence="8">
    <location>
        <begin position="147"/>
        <end position="169"/>
    </location>
</feature>
<feature type="transmembrane region" description="Helical" evidence="8">
    <location>
        <begin position="950"/>
        <end position="976"/>
    </location>
</feature>
<feature type="region of interest" description="Disordered" evidence="7">
    <location>
        <begin position="653"/>
        <end position="681"/>
    </location>
</feature>
<evidence type="ECO:0000259" key="10">
    <source>
        <dbReference type="Pfam" id="PF02714"/>
    </source>
</evidence>
<dbReference type="GO" id="GO:0005886">
    <property type="term" value="C:plasma membrane"/>
    <property type="evidence" value="ECO:0007669"/>
    <property type="project" value="TreeGrafter"/>
</dbReference>
<feature type="transmembrane region" description="Helical" evidence="8">
    <location>
        <begin position="1008"/>
        <end position="1027"/>
    </location>
</feature>
<evidence type="ECO:0000256" key="6">
    <source>
        <dbReference type="ARBA" id="ARBA00023136"/>
    </source>
</evidence>
<evidence type="ECO:0000313" key="12">
    <source>
        <dbReference type="EMBL" id="KCV71338.1"/>
    </source>
</evidence>
<dbReference type="PANTHER" id="PTHR13018:SF5">
    <property type="entry name" value="RE44586P"/>
    <property type="match status" value="1"/>
</dbReference>